<organism evidence="1 2">
    <name type="scientific">Vibrio atlanticus</name>
    <dbReference type="NCBI Taxonomy" id="693153"/>
    <lineage>
        <taxon>Bacteria</taxon>
        <taxon>Pseudomonadati</taxon>
        <taxon>Pseudomonadota</taxon>
        <taxon>Gammaproteobacteria</taxon>
        <taxon>Vibrionales</taxon>
        <taxon>Vibrionaceae</taxon>
        <taxon>Vibrio</taxon>
    </lineage>
</organism>
<name>A0A1C3J346_9VIBR</name>
<dbReference type="RefSeq" id="WP_065680240.1">
    <property type="nucleotide sequence ID" value="NZ_AP025460.1"/>
</dbReference>
<reference evidence="2" key="1">
    <citation type="submission" date="2016-06" db="EMBL/GenBank/DDBJ databases">
        <authorList>
            <person name="Rodrigo-Torres Lidia"/>
            <person name="Arahal R.David."/>
        </authorList>
    </citation>
    <scope>NUCLEOTIDE SEQUENCE [LARGE SCALE GENOMIC DNA]</scope>
    <source>
        <strain evidence="2">CECT 7223</strain>
    </source>
</reference>
<evidence type="ECO:0000313" key="1">
    <source>
        <dbReference type="EMBL" id="SBS68080.1"/>
    </source>
</evidence>
<gene>
    <name evidence="1" type="ORF">VAT7223_04024</name>
</gene>
<accession>A0A1C3J346</accession>
<proteinExistence type="predicted"/>
<evidence type="ECO:0000313" key="2">
    <source>
        <dbReference type="Proteomes" id="UP000092876"/>
    </source>
</evidence>
<dbReference type="Proteomes" id="UP000092876">
    <property type="component" value="Unassembled WGS sequence"/>
</dbReference>
<sequence>MHSTTQHLVNLTDIYHTLDRLTQSDEALNRYSPALFGTFQQVLYSQTALQLEVLQASITSKQNTCLDRLPKNTAYTAQDVEDVWLSKYIKDLPSTTLKTVQEETIVRVYLNRILDEFSMHTKESWKQKSKK</sequence>
<protein>
    <submittedName>
        <fullName evidence="1">Uncharacterized protein</fullName>
    </submittedName>
</protein>
<dbReference type="EMBL" id="FLQP01000080">
    <property type="protein sequence ID" value="SBS68080.1"/>
    <property type="molecule type" value="Genomic_DNA"/>
</dbReference>
<dbReference type="AlphaFoldDB" id="A0A1C3J346"/>
<dbReference type="GeneID" id="94232401"/>